<gene>
    <name evidence="1" type="ORF">GAP31_177</name>
</gene>
<organism evidence="1 2">
    <name type="scientific">Cronobacter phage vB_CsaM_GAP31</name>
    <dbReference type="NCBI Taxonomy" id="1141135"/>
    <lineage>
        <taxon>Viruses</taxon>
        <taxon>Duplodnaviria</taxon>
        <taxon>Heunggongvirae</taxon>
        <taxon>Uroviricota</taxon>
        <taxon>Caudoviricetes</taxon>
        <taxon>Vequintavirinae</taxon>
        <taxon>Seunavirus</taxon>
        <taxon>Seunavirus GAP31</taxon>
    </lineage>
</organism>
<name>K4F648_9CAUD</name>
<reference evidence="1 2" key="1">
    <citation type="journal article" date="2012" name="J. Virol.">
        <title>Genome Sequence of Cronobacter sakazakii Myovirus vB_CsaM_GAP31.</title>
        <authorList>
            <person name="Abbasifar R."/>
            <person name="Kropinski A.M."/>
            <person name="Sabour P.M."/>
            <person name="Ackermann H.W."/>
            <person name="Alanis Villa A."/>
            <person name="Abbasifar A."/>
            <person name="Griffiths M.W."/>
        </authorList>
    </citation>
    <scope>NUCLEOTIDE SEQUENCE [LARGE SCALE GENOMIC DNA]</scope>
</reference>
<evidence type="ECO:0000313" key="2">
    <source>
        <dbReference type="Proteomes" id="UP000000458"/>
    </source>
</evidence>
<dbReference type="RefSeq" id="YP_006987013.1">
    <property type="nucleotide sequence ID" value="NC_019400.1"/>
</dbReference>
<proteinExistence type="predicted"/>
<dbReference type="KEGG" id="vg:13993496"/>
<dbReference type="Proteomes" id="UP000000458">
    <property type="component" value="Segment"/>
</dbReference>
<protein>
    <submittedName>
        <fullName evidence="1">Uncharacterized protein</fullName>
    </submittedName>
</protein>
<evidence type="ECO:0000313" key="1">
    <source>
        <dbReference type="EMBL" id="AFC21358.1"/>
    </source>
</evidence>
<dbReference type="EMBL" id="JN882284">
    <property type="protein sequence ID" value="AFC21358.1"/>
    <property type="molecule type" value="Genomic_DNA"/>
</dbReference>
<keyword evidence="2" id="KW-1185">Reference proteome</keyword>
<dbReference type="GeneID" id="13993496"/>
<accession>K4F648</accession>
<sequence>MDMKSITCDNSIYKEAYEALLEIMSAAEKRYGVKLYLDSRVDWGKTWMDSSVYIHGDRHVVNLVCMKLIVWQHNRNIRDGILYAYPATEIK</sequence>
<dbReference type="OrthoDB" id="20612at10239"/>